<dbReference type="EMBL" id="CP021748">
    <property type="protein sequence ID" value="ARX84160.1"/>
    <property type="molecule type" value="Genomic_DNA"/>
</dbReference>
<dbReference type="AlphaFoldDB" id="A0A1Z1WCT9"/>
<evidence type="ECO:0000313" key="2">
    <source>
        <dbReference type="Proteomes" id="UP000195880"/>
    </source>
</evidence>
<name>A0A1Z1WCT9_9ACTN</name>
<sequence>MWLIASRWASCTACVYTFMVWISPGQRRWAALLANKLRHPRDRRPLTDIRNVFRGPAFD</sequence>
<accession>A0A1Z1WCT9</accession>
<dbReference type="RefSeq" id="WP_203348088.1">
    <property type="nucleotide sequence ID" value="NZ_CP021748.1"/>
</dbReference>
<protein>
    <submittedName>
        <fullName evidence="1">Beta-lactamase</fullName>
    </submittedName>
</protein>
<evidence type="ECO:0000313" key="1">
    <source>
        <dbReference type="EMBL" id="ARX84160.1"/>
    </source>
</evidence>
<dbReference type="KEGG" id="salf:SMD44_03597"/>
<organism evidence="1 2">
    <name type="scientific">Streptomyces alboflavus</name>
    <dbReference type="NCBI Taxonomy" id="67267"/>
    <lineage>
        <taxon>Bacteria</taxon>
        <taxon>Bacillati</taxon>
        <taxon>Actinomycetota</taxon>
        <taxon>Actinomycetes</taxon>
        <taxon>Kitasatosporales</taxon>
        <taxon>Streptomycetaceae</taxon>
        <taxon>Streptomyces</taxon>
    </lineage>
</organism>
<dbReference type="Proteomes" id="UP000195880">
    <property type="component" value="Chromosome"/>
</dbReference>
<gene>
    <name evidence="1" type="ORF">SMD44_03597</name>
</gene>
<keyword evidence="2" id="KW-1185">Reference proteome</keyword>
<reference evidence="1 2" key="1">
    <citation type="submission" date="2017-05" db="EMBL/GenBank/DDBJ databases">
        <title>Streptomyces alboflavus Genome sequencing and assembly.</title>
        <authorList>
            <person name="Wang Y."/>
            <person name="Du B."/>
            <person name="Ding Y."/>
            <person name="Liu H."/>
            <person name="Hou Q."/>
            <person name="Liu K."/>
            <person name="Wang C."/>
            <person name="Yao L."/>
        </authorList>
    </citation>
    <scope>NUCLEOTIDE SEQUENCE [LARGE SCALE GENOMIC DNA]</scope>
    <source>
        <strain evidence="1 2">MDJK44</strain>
    </source>
</reference>
<proteinExistence type="predicted"/>